<dbReference type="SUPFAM" id="SSF52317">
    <property type="entry name" value="Class I glutamine amidotransferase-like"/>
    <property type="match status" value="1"/>
</dbReference>
<organism evidence="14 15">
    <name type="scientific">Miscanthus lutarioriparius</name>
    <dbReference type="NCBI Taxonomy" id="422564"/>
    <lineage>
        <taxon>Eukaryota</taxon>
        <taxon>Viridiplantae</taxon>
        <taxon>Streptophyta</taxon>
        <taxon>Embryophyta</taxon>
        <taxon>Tracheophyta</taxon>
        <taxon>Spermatophyta</taxon>
        <taxon>Magnoliopsida</taxon>
        <taxon>Liliopsida</taxon>
        <taxon>Poales</taxon>
        <taxon>Poaceae</taxon>
        <taxon>PACMAD clade</taxon>
        <taxon>Panicoideae</taxon>
        <taxon>Andropogonodae</taxon>
        <taxon>Andropogoneae</taxon>
        <taxon>Saccharinae</taxon>
        <taxon>Miscanthus</taxon>
    </lineage>
</organism>
<dbReference type="GO" id="GO:0046656">
    <property type="term" value="P:folic acid biosynthetic process"/>
    <property type="evidence" value="ECO:0007669"/>
    <property type="project" value="UniProtKB-KW"/>
</dbReference>
<dbReference type="InterPro" id="IPR029062">
    <property type="entry name" value="Class_I_gatase-like"/>
</dbReference>
<evidence type="ECO:0000256" key="2">
    <source>
        <dbReference type="ARBA" id="ARBA00005009"/>
    </source>
</evidence>
<dbReference type="PRINTS" id="PR00099">
    <property type="entry name" value="CPSGATASE"/>
</dbReference>
<evidence type="ECO:0000313" key="15">
    <source>
        <dbReference type="Proteomes" id="UP000604825"/>
    </source>
</evidence>
<evidence type="ECO:0000256" key="7">
    <source>
        <dbReference type="ARBA" id="ARBA00022962"/>
    </source>
</evidence>
<dbReference type="OrthoDB" id="64220at2759"/>
<comment type="pathway">
    <text evidence="2">Cofactor biosynthesis; tetrahydrofolate biosynthesis; 4-aminobenzoate from chorismate: step 1/2.</text>
</comment>
<evidence type="ECO:0000256" key="8">
    <source>
        <dbReference type="ARBA" id="ARBA00031329"/>
    </source>
</evidence>
<dbReference type="UniPathway" id="UPA00077">
    <property type="reaction ID" value="UER00149"/>
</dbReference>
<evidence type="ECO:0000313" key="14">
    <source>
        <dbReference type="EMBL" id="CAD6335580.1"/>
    </source>
</evidence>
<dbReference type="Pfam" id="PF04715">
    <property type="entry name" value="Anth_synt_I_N"/>
    <property type="match status" value="1"/>
</dbReference>
<keyword evidence="5" id="KW-0808">Transferase</keyword>
<keyword evidence="15" id="KW-1185">Reference proteome</keyword>
<dbReference type="EC" id="2.6.1.85" evidence="4"/>
<dbReference type="PRINTS" id="PR00096">
    <property type="entry name" value="GATASE"/>
</dbReference>
<dbReference type="AlphaFoldDB" id="A0A811S2H2"/>
<evidence type="ECO:0000259" key="12">
    <source>
        <dbReference type="Pfam" id="PF00425"/>
    </source>
</evidence>
<dbReference type="EMBL" id="CAJGYO010000018">
    <property type="protein sequence ID" value="CAD6335580.1"/>
    <property type="molecule type" value="Genomic_DNA"/>
</dbReference>
<sequence>MAALRLPAPPAARWSHLPSASAAARRVSPPRHLAARRAKGEDTPEPPVRTLLINNYDSYTYNIFQELSVVNGVPPVVVRNDEWTWRDVFNRVYKDRAFDNIVISPGPGSPACPADIGVCLRILLDCGDIPILGVCLGHQALGFVHGAKIVHAPEAIHGRLRQGLEFIEIEHDGCYLFNCVPSGRNSGFKVVRYHSLVIESGSLPDDLTSIAWTASPNLHSYLESGRSNVSTFLGSLDNNFMTNPLEYSYNDGELSSIGHTSESDDGRVIMGIRHSSRPHYGVQVNSASHRDSIPKDLCTERMELSEPVLGKRGIGKKCLRLRWKKIENFLCPTVGSEDIFGLLFGHQSGEDTFWLDSSSVDQNRARFSFMGGKGGSLWKQMTFHLSGQRDLHVILHITNSFPEPIVEERLLPKMLMDILRKNFIKEGFLEFLNREIESIQYNEKDYEGLPFEFYGGFVGYLGYGLKVECDASSNKAKSSTPDACFVFADNTVVVDHSNGDVYILSLHDEFYSSNGDGICKNSTHTSWLVETEKKLLRLGGMSPGSPINGKAYARSSSVHKQSFVVEKSKDQYIRDVQSCLDYIRDGESYELCLTTQMKRRVDYINALQLYLKLRKQNPAPYAAWLNFSSENLSICCSSPERFLRLDRGGVLEAKPIKGTIARGRTPEEDERLRLQLKYRQDYGFVYHSAHATTIFFFLHVLNFNSEKDQAENLMIVDLLRNDLGKVCEPGSVHVPRLMDVESYKTVHTMVSTVRGTKKSNLSPVDCVKAAFPGGSMTGAPKVRSMEILDSLETSPRGVYSGSIGFFSYNHTFDLNIVIRTVILHDGEASVGAGGAIVALSNPEAEYNEMLLKAKAPTKVVEDFIQTIYSSDRSDSMQTTIS</sequence>
<protein>
    <recommendedName>
        <fullName evidence="4">aminodeoxychorismate synthase</fullName>
        <ecNumber evidence="4">2.6.1.85</ecNumber>
    </recommendedName>
    <alternativeName>
        <fullName evidence="8">Para-aminobenzoate synthase</fullName>
    </alternativeName>
    <alternativeName>
        <fullName evidence="9">p-aminobenzoic acid synthase</fullName>
    </alternativeName>
</protein>
<evidence type="ECO:0000256" key="4">
    <source>
        <dbReference type="ARBA" id="ARBA00013139"/>
    </source>
</evidence>
<dbReference type="PANTHER" id="PTHR11236:SF18">
    <property type="entry name" value="AMINODEOXYCHORISMATE SYNTHASE"/>
    <property type="match status" value="1"/>
</dbReference>
<dbReference type="SUPFAM" id="SSF56322">
    <property type="entry name" value="ADC synthase"/>
    <property type="match status" value="1"/>
</dbReference>
<feature type="domain" description="Chorismate-utilising enzyme C-terminal" evidence="12">
    <location>
        <begin position="569"/>
        <end position="677"/>
    </location>
</feature>
<dbReference type="Gene3D" id="3.40.50.880">
    <property type="match status" value="1"/>
</dbReference>
<dbReference type="InterPro" id="IPR017926">
    <property type="entry name" value="GATASE"/>
</dbReference>
<reference evidence="14" key="1">
    <citation type="submission" date="2020-10" db="EMBL/GenBank/DDBJ databases">
        <authorList>
            <person name="Han B."/>
            <person name="Lu T."/>
            <person name="Zhao Q."/>
            <person name="Huang X."/>
            <person name="Zhao Y."/>
        </authorList>
    </citation>
    <scope>NUCLEOTIDE SEQUENCE</scope>
</reference>
<keyword evidence="7" id="KW-0315">Glutamine amidotransferase</keyword>
<dbReference type="InterPro" id="IPR019999">
    <property type="entry name" value="Anth_synth_I-like"/>
</dbReference>
<dbReference type="InterPro" id="IPR006221">
    <property type="entry name" value="TrpG/PapA_dom"/>
</dbReference>
<evidence type="ECO:0000259" key="13">
    <source>
        <dbReference type="Pfam" id="PF04715"/>
    </source>
</evidence>
<evidence type="ECO:0000256" key="10">
    <source>
        <dbReference type="SAM" id="MobiDB-lite"/>
    </source>
</evidence>
<comment type="catalytic activity">
    <reaction evidence="1">
        <text>chorismate + L-glutamine = 4-amino-4-deoxychorismate + L-glutamate</text>
        <dbReference type="Rhea" id="RHEA:11672"/>
        <dbReference type="ChEBI" id="CHEBI:29748"/>
        <dbReference type="ChEBI" id="CHEBI:29985"/>
        <dbReference type="ChEBI" id="CHEBI:58359"/>
        <dbReference type="ChEBI" id="CHEBI:58406"/>
        <dbReference type="EC" id="2.6.1.85"/>
    </reaction>
</comment>
<evidence type="ECO:0000256" key="1">
    <source>
        <dbReference type="ARBA" id="ARBA00001000"/>
    </source>
</evidence>
<accession>A0A811S2H2</accession>
<evidence type="ECO:0000256" key="9">
    <source>
        <dbReference type="ARBA" id="ARBA00031904"/>
    </source>
</evidence>
<evidence type="ECO:0000256" key="6">
    <source>
        <dbReference type="ARBA" id="ARBA00022909"/>
    </source>
</evidence>
<evidence type="ECO:0000256" key="5">
    <source>
        <dbReference type="ARBA" id="ARBA00022679"/>
    </source>
</evidence>
<dbReference type="Proteomes" id="UP000604825">
    <property type="component" value="Unassembled WGS sequence"/>
</dbReference>
<dbReference type="GO" id="GO:0046820">
    <property type="term" value="F:4-amino-4-deoxychorismate synthase activity"/>
    <property type="evidence" value="ECO:0007669"/>
    <property type="project" value="UniProtKB-EC"/>
</dbReference>
<feature type="domain" description="Chorismate-utilising enzyme C-terminal" evidence="12">
    <location>
        <begin position="704"/>
        <end position="852"/>
    </location>
</feature>
<feature type="compositionally biased region" description="Low complexity" evidence="10">
    <location>
        <begin position="18"/>
        <end position="31"/>
    </location>
</feature>
<dbReference type="GO" id="GO:0000162">
    <property type="term" value="P:L-tryptophan biosynthetic process"/>
    <property type="evidence" value="ECO:0007669"/>
    <property type="project" value="TreeGrafter"/>
</dbReference>
<dbReference type="PROSITE" id="PS51273">
    <property type="entry name" value="GATASE_TYPE_1"/>
    <property type="match status" value="1"/>
</dbReference>
<gene>
    <name evidence="14" type="ORF">NCGR_LOCUS59678</name>
</gene>
<dbReference type="Pfam" id="PF00425">
    <property type="entry name" value="Chorismate_bind"/>
    <property type="match status" value="2"/>
</dbReference>
<name>A0A811S2H2_9POAL</name>
<comment type="caution">
    <text evidence="14">The sequence shown here is derived from an EMBL/GenBank/DDBJ whole genome shotgun (WGS) entry which is preliminary data.</text>
</comment>
<dbReference type="CDD" id="cd01743">
    <property type="entry name" value="GATase1_Anthranilate_Synthase"/>
    <property type="match status" value="1"/>
</dbReference>
<dbReference type="PRINTS" id="PR00097">
    <property type="entry name" value="ANTSNTHASEII"/>
</dbReference>
<dbReference type="InterPro" id="IPR005801">
    <property type="entry name" value="ADC_synthase"/>
</dbReference>
<evidence type="ECO:0000256" key="3">
    <source>
        <dbReference type="ARBA" id="ARBA00005970"/>
    </source>
</evidence>
<feature type="domain" description="Glutamine amidotransferase" evidence="11">
    <location>
        <begin position="51"/>
        <end position="215"/>
    </location>
</feature>
<evidence type="ECO:0000259" key="11">
    <source>
        <dbReference type="Pfam" id="PF00117"/>
    </source>
</evidence>
<dbReference type="InterPro" id="IPR006805">
    <property type="entry name" value="Anth_synth_I_N"/>
</dbReference>
<dbReference type="GO" id="GO:0005737">
    <property type="term" value="C:cytoplasm"/>
    <property type="evidence" value="ECO:0007669"/>
    <property type="project" value="TreeGrafter"/>
</dbReference>
<dbReference type="GO" id="GO:0046654">
    <property type="term" value="P:tetrahydrofolate biosynthetic process"/>
    <property type="evidence" value="ECO:0007669"/>
    <property type="project" value="UniProtKB-UniPathway"/>
</dbReference>
<dbReference type="Gene3D" id="3.60.120.10">
    <property type="entry name" value="Anthranilate synthase"/>
    <property type="match status" value="1"/>
</dbReference>
<feature type="domain" description="Anthranilate synthase component I N-terminal" evidence="13">
    <location>
        <begin position="349"/>
        <end position="503"/>
    </location>
</feature>
<feature type="region of interest" description="Disordered" evidence="10">
    <location>
        <begin position="1"/>
        <end position="47"/>
    </location>
</feature>
<dbReference type="InterPro" id="IPR015890">
    <property type="entry name" value="Chorismate_C"/>
</dbReference>
<dbReference type="GO" id="GO:0008153">
    <property type="term" value="P:4-aminobenzoate biosynthetic process"/>
    <property type="evidence" value="ECO:0007669"/>
    <property type="project" value="TreeGrafter"/>
</dbReference>
<proteinExistence type="inferred from homology"/>
<dbReference type="Pfam" id="PF00117">
    <property type="entry name" value="GATase"/>
    <property type="match status" value="1"/>
</dbReference>
<comment type="similarity">
    <text evidence="3">In the C-terminal section; belongs to the anthranilate synthase component I family.</text>
</comment>
<dbReference type="PANTHER" id="PTHR11236">
    <property type="entry name" value="AMINOBENZOATE/ANTHRANILATE SYNTHASE"/>
    <property type="match status" value="1"/>
</dbReference>
<keyword evidence="6" id="KW-0289">Folate biosynthesis</keyword>